<reference evidence="23 24" key="1">
    <citation type="journal article" date="2016" name="Int. J. Syst. Evol. Microbiol.">
        <title>Arsenicitalea aurantiaca gen. nov., sp. nov., a new member of the family Hyphomicrobiaceae, isolated from high-arsenic sediment.</title>
        <authorList>
            <person name="Mu Y."/>
            <person name="Zhou L."/>
            <person name="Zeng X.C."/>
            <person name="Liu L."/>
            <person name="Pan Y."/>
            <person name="Chen X."/>
            <person name="Wang J."/>
            <person name="Li S."/>
            <person name="Li W.J."/>
            <person name="Wang Y."/>
        </authorList>
    </citation>
    <scope>NUCLEOTIDE SEQUENCE [LARGE SCALE GENOMIC DNA]</scope>
    <source>
        <strain evidence="23 24">42-50</strain>
    </source>
</reference>
<dbReference type="GO" id="GO:0003887">
    <property type="term" value="F:DNA-directed DNA polymerase activity"/>
    <property type="evidence" value="ECO:0007669"/>
    <property type="project" value="UniProtKB-KW"/>
</dbReference>
<dbReference type="NCBIfam" id="NF004628">
    <property type="entry name" value="PRK05972.1"/>
    <property type="match status" value="1"/>
</dbReference>
<dbReference type="PROSITE" id="PS50160">
    <property type="entry name" value="DNA_LIGASE_A3"/>
    <property type="match status" value="1"/>
</dbReference>
<keyword evidence="10" id="KW-0378">Hydrolase</keyword>
<dbReference type="GO" id="GO:0006281">
    <property type="term" value="P:DNA repair"/>
    <property type="evidence" value="ECO:0007669"/>
    <property type="project" value="UniProtKB-KW"/>
</dbReference>
<dbReference type="OrthoDB" id="9802472at2"/>
<dbReference type="GO" id="GO:0003677">
    <property type="term" value="F:DNA binding"/>
    <property type="evidence" value="ECO:0007669"/>
    <property type="project" value="UniProtKB-KW"/>
</dbReference>
<keyword evidence="17" id="KW-0464">Manganese</keyword>
<keyword evidence="3 23" id="KW-0436">Ligase</keyword>
<dbReference type="Gene3D" id="3.90.920.10">
    <property type="entry name" value="DNA primase, PRIM domain"/>
    <property type="match status" value="1"/>
</dbReference>
<evidence type="ECO:0000256" key="13">
    <source>
        <dbReference type="ARBA" id="ARBA00022932"/>
    </source>
</evidence>
<dbReference type="GO" id="GO:0004527">
    <property type="term" value="F:exonuclease activity"/>
    <property type="evidence" value="ECO:0007669"/>
    <property type="project" value="UniProtKB-KW"/>
</dbReference>
<dbReference type="GO" id="GO:0003910">
    <property type="term" value="F:DNA ligase (ATP) activity"/>
    <property type="evidence" value="ECO:0007669"/>
    <property type="project" value="UniProtKB-EC"/>
</dbReference>
<dbReference type="GO" id="GO:0005524">
    <property type="term" value="F:ATP binding"/>
    <property type="evidence" value="ECO:0007669"/>
    <property type="project" value="UniProtKB-KW"/>
</dbReference>
<dbReference type="Pfam" id="PF13298">
    <property type="entry name" value="LigD_N"/>
    <property type="match status" value="1"/>
</dbReference>
<dbReference type="GO" id="GO:0006310">
    <property type="term" value="P:DNA recombination"/>
    <property type="evidence" value="ECO:0007669"/>
    <property type="project" value="UniProtKB-KW"/>
</dbReference>
<dbReference type="CDD" id="cd07971">
    <property type="entry name" value="OBF_DNA_ligase_LigD"/>
    <property type="match status" value="1"/>
</dbReference>
<evidence type="ECO:0000256" key="12">
    <source>
        <dbReference type="ARBA" id="ARBA00022840"/>
    </source>
</evidence>
<keyword evidence="6" id="KW-0540">Nuclease</keyword>
<evidence type="ECO:0000256" key="8">
    <source>
        <dbReference type="ARBA" id="ARBA00022741"/>
    </source>
</evidence>
<dbReference type="NCBIfam" id="TIGR02776">
    <property type="entry name" value="NHEJ_ligase_prk"/>
    <property type="match status" value="1"/>
</dbReference>
<keyword evidence="4" id="KW-0808">Transferase</keyword>
<dbReference type="CDD" id="cd07906">
    <property type="entry name" value="Adenylation_DNA_ligase_LigD_LigC"/>
    <property type="match status" value="1"/>
</dbReference>
<dbReference type="NCBIfam" id="TIGR02779">
    <property type="entry name" value="NHEJ_ligase_lig"/>
    <property type="match status" value="1"/>
</dbReference>
<keyword evidence="16" id="KW-0234">DNA repair</keyword>
<evidence type="ECO:0000256" key="20">
    <source>
        <dbReference type="ARBA" id="ARBA00034003"/>
    </source>
</evidence>
<dbReference type="InterPro" id="IPR014143">
    <property type="entry name" value="NHEJ_ligase_prk"/>
</dbReference>
<dbReference type="InterPro" id="IPR012310">
    <property type="entry name" value="DNA_ligase_ATP-dep_cent"/>
</dbReference>
<comment type="catalytic activity">
    <reaction evidence="20">
        <text>ATP + (deoxyribonucleotide)n-3'-hydroxyl + 5'-phospho-(deoxyribonucleotide)m = (deoxyribonucleotide)n+m + AMP + diphosphate.</text>
        <dbReference type="EC" id="6.5.1.1"/>
    </reaction>
</comment>
<evidence type="ECO:0000256" key="5">
    <source>
        <dbReference type="ARBA" id="ARBA00022695"/>
    </source>
</evidence>
<dbReference type="RefSeq" id="WP_127186575.1">
    <property type="nucleotide sequence ID" value="NZ_RZNJ01000001.1"/>
</dbReference>
<proteinExistence type="predicted"/>
<dbReference type="Proteomes" id="UP000281547">
    <property type="component" value="Unassembled WGS sequence"/>
</dbReference>
<dbReference type="EMBL" id="RZNJ01000001">
    <property type="protein sequence ID" value="RUT34456.1"/>
    <property type="molecule type" value="Genomic_DNA"/>
</dbReference>
<keyword evidence="11" id="KW-0269">Exonuclease</keyword>
<evidence type="ECO:0000313" key="23">
    <source>
        <dbReference type="EMBL" id="RUT34456.1"/>
    </source>
</evidence>
<evidence type="ECO:0000256" key="2">
    <source>
        <dbReference type="ARBA" id="ARBA00012727"/>
    </source>
</evidence>
<sequence length="870" mass="96277">MAVRAETLLKDYRAKRDFARTKEPDHVPAKARGTGTAPIFVVQKHDATRLHFDFRFEFDGVLKSWAVTRGPSSNPKDKRLAVRVEDHPLAYADFEGVIPAGEYGGGTVMLWDIGTWSPIEDVKTGLAEGKLKLRLDGQRMKGDWALVRMKPREKEKRENWLLIKEKDLEATEEDVLVPTHLTSVASGRTLEEIAAGKPGKTKTKPGKKPRAEKLTRKAKEPSTRVWTGGKAVALPAFRQPQLATLVDDVPEGRDWVFEMKYDGYRALAAIAGPEVRLFTRNGKDWTTQFGRLVEPLSRLTRSSALIDGEICAFDDKGRTDFSTLKDALSNGKALVYFAFDLLEADGEDLTRLPLTERKARLEALLGTIGRDAEIQYSEHVTGNGRKVLDTICREGHEGIIAKKADAPYRSERTRGWLKIKCSKRQEFVIAGWRPSDKRRGFASLLLGTYEDGVLTYRGRVGTGFSGDDLETLQSALDARAIDKPAFAKVPRDIARAARWVRPELVAEIAFTEFTPDGVLRHPSFLGLRTDKPAEEITREDAAPADVEKKPAARPKATAKPRKPETLALEDQDGIAAAEKAGVRLTSPDRVVFPGQGVTKAELVAYYAAVAPAMLPYVKDRPLSLLRCPQGRTKYCFFQKHDTGGFPDAIKSTLVVEKDGSEEDYFYVTDLAGLIAGVQMNVLEFHLWGARRDLIEKPERIIFDIDPDEGLGFEHVRQAAFDIRDALSALGLQTFPMVTGGKGVHVIAPLARRAEWPEVKAFCKAFANHMADAEPDRFTAALSKARRKGRMFIDYLRNERGSTAIAPFSTRSREGAPVAVPVSWDELTTIPAANAFGLGEAAARAGGPDPWKGYFDLNQAITRKLLDSLGG</sequence>
<evidence type="ECO:0000256" key="10">
    <source>
        <dbReference type="ARBA" id="ARBA00022801"/>
    </source>
</evidence>
<feature type="compositionally biased region" description="Basic and acidic residues" evidence="21">
    <location>
        <begin position="209"/>
        <end position="219"/>
    </location>
</feature>
<keyword evidence="15" id="KW-0233">DNA recombination</keyword>
<evidence type="ECO:0000256" key="18">
    <source>
        <dbReference type="ARBA" id="ARBA00023268"/>
    </source>
</evidence>
<keyword evidence="18" id="KW-0511">Multifunctional enzyme</keyword>
<accession>A0A433XK50</accession>
<feature type="compositionally biased region" description="Basic residues" evidence="21">
    <location>
        <begin position="199"/>
        <end position="208"/>
    </location>
</feature>
<dbReference type="NCBIfam" id="TIGR02778">
    <property type="entry name" value="ligD_pol"/>
    <property type="match status" value="1"/>
</dbReference>
<protein>
    <recommendedName>
        <fullName evidence="2">DNA ligase (ATP)</fullName>
        <ecNumber evidence="2">6.5.1.1</ecNumber>
    </recommendedName>
    <alternativeName>
        <fullName evidence="19">NHEJ DNA polymerase</fullName>
    </alternativeName>
</protein>
<evidence type="ECO:0000256" key="1">
    <source>
        <dbReference type="ARBA" id="ARBA00001936"/>
    </source>
</evidence>
<evidence type="ECO:0000256" key="15">
    <source>
        <dbReference type="ARBA" id="ARBA00023172"/>
    </source>
</evidence>
<feature type="compositionally biased region" description="Basic and acidic residues" evidence="21">
    <location>
        <begin position="532"/>
        <end position="550"/>
    </location>
</feature>
<dbReference type="InterPro" id="IPR014145">
    <property type="entry name" value="LigD_pol_dom"/>
</dbReference>
<dbReference type="CDD" id="cd04862">
    <property type="entry name" value="PaeLigD_Pol_like"/>
    <property type="match status" value="1"/>
</dbReference>
<comment type="cofactor">
    <cofactor evidence="1">
        <name>Mn(2+)</name>
        <dbReference type="ChEBI" id="CHEBI:29035"/>
    </cofactor>
</comment>
<dbReference type="Pfam" id="PF04679">
    <property type="entry name" value="DNA_ligase_A_C"/>
    <property type="match status" value="1"/>
</dbReference>
<feature type="domain" description="ATP-dependent DNA ligase family profile" evidence="22">
    <location>
        <begin position="336"/>
        <end position="461"/>
    </location>
</feature>
<evidence type="ECO:0000256" key="11">
    <source>
        <dbReference type="ARBA" id="ARBA00022839"/>
    </source>
</evidence>
<dbReference type="EC" id="6.5.1.1" evidence="2"/>
<dbReference type="InterPro" id="IPR052171">
    <property type="entry name" value="NHEJ_LigD"/>
</dbReference>
<comment type="caution">
    <text evidence="23">The sequence shown here is derived from an EMBL/GenBank/DDBJ whole genome shotgun (WGS) entry which is preliminary data.</text>
</comment>
<feature type="region of interest" description="Disordered" evidence="21">
    <location>
        <begin position="532"/>
        <end position="565"/>
    </location>
</feature>
<dbReference type="SUPFAM" id="SSF50249">
    <property type="entry name" value="Nucleic acid-binding proteins"/>
    <property type="match status" value="1"/>
</dbReference>
<dbReference type="InterPro" id="IPR033651">
    <property type="entry name" value="PaeLigD_Pol-like"/>
</dbReference>
<dbReference type="InterPro" id="IPR012340">
    <property type="entry name" value="NA-bd_OB-fold"/>
</dbReference>
<evidence type="ECO:0000256" key="14">
    <source>
        <dbReference type="ARBA" id="ARBA00023125"/>
    </source>
</evidence>
<dbReference type="Gene3D" id="3.30.1490.70">
    <property type="match status" value="1"/>
</dbReference>
<dbReference type="PANTHER" id="PTHR42705:SF2">
    <property type="entry name" value="BIFUNCTIONAL NON-HOMOLOGOUS END JOINING PROTEIN LIGD"/>
    <property type="match status" value="1"/>
</dbReference>
<evidence type="ECO:0000259" key="22">
    <source>
        <dbReference type="PROSITE" id="PS50160"/>
    </source>
</evidence>
<feature type="region of interest" description="Disordered" evidence="21">
    <location>
        <begin position="194"/>
        <end position="219"/>
    </location>
</feature>
<evidence type="ECO:0000256" key="3">
    <source>
        <dbReference type="ARBA" id="ARBA00022598"/>
    </source>
</evidence>
<evidence type="ECO:0000256" key="17">
    <source>
        <dbReference type="ARBA" id="ARBA00023211"/>
    </source>
</evidence>
<dbReference type="GO" id="GO:0046872">
    <property type="term" value="F:metal ion binding"/>
    <property type="evidence" value="ECO:0007669"/>
    <property type="project" value="UniProtKB-KW"/>
</dbReference>
<evidence type="ECO:0000313" key="24">
    <source>
        <dbReference type="Proteomes" id="UP000281547"/>
    </source>
</evidence>
<keyword evidence="12" id="KW-0067">ATP-binding</keyword>
<keyword evidence="7" id="KW-0479">Metal-binding</keyword>
<dbReference type="Pfam" id="PF21686">
    <property type="entry name" value="LigD_Prim-Pol"/>
    <property type="match status" value="1"/>
</dbReference>
<dbReference type="Pfam" id="PF01068">
    <property type="entry name" value="DNA_ligase_A_M"/>
    <property type="match status" value="1"/>
</dbReference>
<evidence type="ECO:0000256" key="7">
    <source>
        <dbReference type="ARBA" id="ARBA00022723"/>
    </source>
</evidence>
<dbReference type="SUPFAM" id="SSF56091">
    <property type="entry name" value="DNA ligase/mRNA capping enzyme, catalytic domain"/>
    <property type="match status" value="1"/>
</dbReference>
<dbReference type="NCBIfam" id="TIGR02777">
    <property type="entry name" value="LigD_PE_dom"/>
    <property type="match status" value="1"/>
</dbReference>
<name>A0A433XK50_9HYPH</name>
<keyword evidence="13" id="KW-0239">DNA-directed DNA polymerase</keyword>
<evidence type="ECO:0000256" key="19">
    <source>
        <dbReference type="ARBA" id="ARBA00029943"/>
    </source>
</evidence>
<dbReference type="Gene3D" id="2.40.50.140">
    <property type="entry name" value="Nucleic acid-binding proteins"/>
    <property type="match status" value="1"/>
</dbReference>
<keyword evidence="9" id="KW-0227">DNA damage</keyword>
<dbReference type="Gene3D" id="3.30.470.30">
    <property type="entry name" value="DNA ligase/mRNA capping enzyme"/>
    <property type="match status" value="1"/>
</dbReference>
<evidence type="ECO:0000256" key="21">
    <source>
        <dbReference type="SAM" id="MobiDB-lite"/>
    </source>
</evidence>
<dbReference type="InterPro" id="IPR014146">
    <property type="entry name" value="LigD_ligase_dom"/>
</dbReference>
<dbReference type="InterPro" id="IPR014144">
    <property type="entry name" value="LigD_PE_domain"/>
</dbReference>
<evidence type="ECO:0000256" key="4">
    <source>
        <dbReference type="ARBA" id="ARBA00022679"/>
    </source>
</evidence>
<dbReference type="AlphaFoldDB" id="A0A433XK50"/>
<evidence type="ECO:0000256" key="16">
    <source>
        <dbReference type="ARBA" id="ARBA00023204"/>
    </source>
</evidence>
<dbReference type="InterPro" id="IPR012309">
    <property type="entry name" value="DNA_ligase_ATP-dep_C"/>
</dbReference>
<evidence type="ECO:0000256" key="9">
    <source>
        <dbReference type="ARBA" id="ARBA00022763"/>
    </source>
</evidence>
<evidence type="ECO:0000256" key="6">
    <source>
        <dbReference type="ARBA" id="ARBA00022722"/>
    </source>
</evidence>
<keyword evidence="24" id="KW-1185">Reference proteome</keyword>
<organism evidence="23 24">
    <name type="scientific">Arsenicitalea aurantiaca</name>
    <dbReference type="NCBI Taxonomy" id="1783274"/>
    <lineage>
        <taxon>Bacteria</taxon>
        <taxon>Pseudomonadati</taxon>
        <taxon>Pseudomonadota</taxon>
        <taxon>Alphaproteobacteria</taxon>
        <taxon>Hyphomicrobiales</taxon>
        <taxon>Devosiaceae</taxon>
        <taxon>Arsenicitalea</taxon>
    </lineage>
</organism>
<keyword evidence="14" id="KW-0238">DNA-binding</keyword>
<gene>
    <name evidence="23" type="primary">ligD</name>
    <name evidence="23" type="ORF">EMQ25_00385</name>
</gene>
<dbReference type="PANTHER" id="PTHR42705">
    <property type="entry name" value="BIFUNCTIONAL NON-HOMOLOGOUS END JOINING PROTEIN LIGD"/>
    <property type="match status" value="1"/>
</dbReference>
<keyword evidence="5" id="KW-0548">Nucleotidyltransferase</keyword>
<keyword evidence="8" id="KW-0547">Nucleotide-binding</keyword>